<gene>
    <name evidence="2" type="ORF">HHL25_04435</name>
</gene>
<keyword evidence="3" id="KW-1185">Reference proteome</keyword>
<proteinExistence type="predicted"/>
<dbReference type="AlphaFoldDB" id="A0A7Y0ATU2"/>
<feature type="chain" id="PRO_5031072616" description="Nuclear transport factor 2 family protein" evidence="1">
    <location>
        <begin position="24"/>
        <end position="180"/>
    </location>
</feature>
<sequence>MKVIKTLATACGLCLLSGPAVLANEPADPVRVLMDMAGYNAGVEPNAKAVYDDYFSAGMLLNYFSQGFVEAYGAALLASKRAHDNMLLDYDPVIGGQDGCLPKDVVYGKPQVKGASTEVLVGFKRNWCYDGEYEGKDEVTEVIYRLVQEDDEVGEKRYVIDDIHFVNDVPLRGELEALAK</sequence>
<name>A0A7Y0ATU2_9HYPH</name>
<evidence type="ECO:0000313" key="2">
    <source>
        <dbReference type="EMBL" id="NML73371.1"/>
    </source>
</evidence>
<organism evidence="2 3">
    <name type="scientific">Rhizobium terricola</name>
    <dbReference type="NCBI Taxonomy" id="2728849"/>
    <lineage>
        <taxon>Bacteria</taxon>
        <taxon>Pseudomonadati</taxon>
        <taxon>Pseudomonadota</taxon>
        <taxon>Alphaproteobacteria</taxon>
        <taxon>Hyphomicrobiales</taxon>
        <taxon>Rhizobiaceae</taxon>
        <taxon>Rhizobium/Agrobacterium group</taxon>
        <taxon>Rhizobium</taxon>
    </lineage>
</organism>
<reference evidence="2 3" key="1">
    <citation type="submission" date="2020-04" db="EMBL/GenBank/DDBJ databases">
        <title>Rhizobium sp. S-51 isolated from soil.</title>
        <authorList>
            <person name="Dahal R.H."/>
        </authorList>
    </citation>
    <scope>NUCLEOTIDE SEQUENCE [LARGE SCALE GENOMIC DNA]</scope>
    <source>
        <strain evidence="2 3">S-51</strain>
    </source>
</reference>
<dbReference type="RefSeq" id="WP_169587656.1">
    <property type="nucleotide sequence ID" value="NZ_JABBGK010000001.1"/>
</dbReference>
<protein>
    <recommendedName>
        <fullName evidence="4">Nuclear transport factor 2 family protein</fullName>
    </recommendedName>
</protein>
<comment type="caution">
    <text evidence="2">The sequence shown here is derived from an EMBL/GenBank/DDBJ whole genome shotgun (WGS) entry which is preliminary data.</text>
</comment>
<dbReference type="EMBL" id="JABBGK010000001">
    <property type="protein sequence ID" value="NML73371.1"/>
    <property type="molecule type" value="Genomic_DNA"/>
</dbReference>
<accession>A0A7Y0ATU2</accession>
<evidence type="ECO:0000313" key="3">
    <source>
        <dbReference type="Proteomes" id="UP000541470"/>
    </source>
</evidence>
<evidence type="ECO:0000256" key="1">
    <source>
        <dbReference type="SAM" id="SignalP"/>
    </source>
</evidence>
<evidence type="ECO:0008006" key="4">
    <source>
        <dbReference type="Google" id="ProtNLM"/>
    </source>
</evidence>
<feature type="signal peptide" evidence="1">
    <location>
        <begin position="1"/>
        <end position="23"/>
    </location>
</feature>
<keyword evidence="1" id="KW-0732">Signal</keyword>
<dbReference type="Proteomes" id="UP000541470">
    <property type="component" value="Unassembled WGS sequence"/>
</dbReference>